<dbReference type="RefSeq" id="WP_093390216.1">
    <property type="nucleotide sequence ID" value="NZ_FOTW01000026.1"/>
</dbReference>
<dbReference type="AlphaFoldDB" id="A0A1I4SI24"/>
<dbReference type="EMBL" id="FOTW01000026">
    <property type="protein sequence ID" value="SFM64001.1"/>
    <property type="molecule type" value="Genomic_DNA"/>
</dbReference>
<dbReference type="OrthoDB" id="8703255at2"/>
<sequence length="167" mass="18377">MNVIQKYTRSITASNLRDDAHHHHTEVLAAAALCRDLGTKLFRVKYASDATSYQALLEAWREIVIGKAATRSWPADVSPAKMARLSLDHWLNDVCPACTGRAYEPVRGASSVMSDVPCRICRGTGRRAVAVKHNELKYVEQMVEALDAISAHAAGQTMKRLADEMGL</sequence>
<protein>
    <submittedName>
        <fullName evidence="1">Uncharacterized protein</fullName>
    </submittedName>
</protein>
<proteinExistence type="predicted"/>
<keyword evidence="2" id="KW-1185">Reference proteome</keyword>
<reference evidence="1 2" key="1">
    <citation type="submission" date="2016-10" db="EMBL/GenBank/DDBJ databases">
        <authorList>
            <person name="de Groot N.N."/>
        </authorList>
    </citation>
    <scope>NUCLEOTIDE SEQUENCE [LARGE SCALE GENOMIC DNA]</scope>
    <source>
        <strain evidence="1 2">ATCC 43154</strain>
    </source>
</reference>
<accession>A0A1I4SI24</accession>
<organism evidence="1 2">
    <name type="scientific">Rugamonas rubra</name>
    <dbReference type="NCBI Taxonomy" id="758825"/>
    <lineage>
        <taxon>Bacteria</taxon>
        <taxon>Pseudomonadati</taxon>
        <taxon>Pseudomonadota</taxon>
        <taxon>Betaproteobacteria</taxon>
        <taxon>Burkholderiales</taxon>
        <taxon>Oxalobacteraceae</taxon>
        <taxon>Telluria group</taxon>
        <taxon>Rugamonas</taxon>
    </lineage>
</organism>
<name>A0A1I4SI24_9BURK</name>
<gene>
    <name evidence="1" type="ORF">SAMN02982985_04785</name>
</gene>
<evidence type="ECO:0000313" key="2">
    <source>
        <dbReference type="Proteomes" id="UP000199470"/>
    </source>
</evidence>
<dbReference type="STRING" id="758825.SAMN02982985_04785"/>
<dbReference type="Proteomes" id="UP000199470">
    <property type="component" value="Unassembled WGS sequence"/>
</dbReference>
<evidence type="ECO:0000313" key="1">
    <source>
        <dbReference type="EMBL" id="SFM64001.1"/>
    </source>
</evidence>